<dbReference type="AlphaFoldDB" id="A0A428Q0F9"/>
<evidence type="ECO:0000313" key="2">
    <source>
        <dbReference type="Proteomes" id="UP000288168"/>
    </source>
</evidence>
<dbReference type="EMBL" id="NKCI01000070">
    <property type="protein sequence ID" value="RSL58804.1"/>
    <property type="molecule type" value="Genomic_DNA"/>
</dbReference>
<dbReference type="OrthoDB" id="408631at2759"/>
<sequence length="302" mass="33863">MTPLPPSNSLPLRAVSSDRNSGPIVLEVMKSSFSPHITFKIGKSEHYECFEFAKLQDGVPGGIKGSRLPAKRLAPDNLDQYLDDLVQTLVKPWIHNCTAGQGLHKDCDRRKREQGGTQSIPTRLIDVGGLLWAAYDTQVEKREKLEYFPTWSWASCGSRAYFTGPLAYRYVKPPKSDVFPAVRDEMNLGDDSKRTLRLQAPLMTIDLGDETNRDDLKATLEQGQYGVDLRFDALDLTPSPLGKIHILILGCPESRELPYKGLILRPKGDMYERIGLGTLTVWGNAEPLDECFGSWRKEITLI</sequence>
<accession>A0A428Q0F9</accession>
<dbReference type="Proteomes" id="UP000288168">
    <property type="component" value="Unassembled WGS sequence"/>
</dbReference>
<evidence type="ECO:0000313" key="1">
    <source>
        <dbReference type="EMBL" id="RSL58804.1"/>
    </source>
</evidence>
<keyword evidence="2" id="KW-1185">Reference proteome</keyword>
<gene>
    <name evidence="1" type="ORF">CEP54_007528</name>
</gene>
<comment type="caution">
    <text evidence="1">The sequence shown here is derived from an EMBL/GenBank/DDBJ whole genome shotgun (WGS) entry which is preliminary data.</text>
</comment>
<protein>
    <recommendedName>
        <fullName evidence="3">Heterokaryon incompatibility protein</fullName>
    </recommendedName>
</protein>
<proteinExistence type="predicted"/>
<organism evidence="1 2">
    <name type="scientific">Fusarium duplospermum</name>
    <dbReference type="NCBI Taxonomy" id="1325734"/>
    <lineage>
        <taxon>Eukaryota</taxon>
        <taxon>Fungi</taxon>
        <taxon>Dikarya</taxon>
        <taxon>Ascomycota</taxon>
        <taxon>Pezizomycotina</taxon>
        <taxon>Sordariomycetes</taxon>
        <taxon>Hypocreomycetidae</taxon>
        <taxon>Hypocreales</taxon>
        <taxon>Nectriaceae</taxon>
        <taxon>Fusarium</taxon>
        <taxon>Fusarium solani species complex</taxon>
    </lineage>
</organism>
<reference evidence="1 2" key="1">
    <citation type="submission" date="2017-06" db="EMBL/GenBank/DDBJ databases">
        <title>Comparative genomic analysis of Ambrosia Fusariam Clade fungi.</title>
        <authorList>
            <person name="Stajich J.E."/>
            <person name="Carrillo J."/>
            <person name="Kijimoto T."/>
            <person name="Eskalen A."/>
            <person name="O'Donnell K."/>
            <person name="Kasson M."/>
        </authorList>
    </citation>
    <scope>NUCLEOTIDE SEQUENCE [LARGE SCALE GENOMIC DNA]</scope>
    <source>
        <strain evidence="1 2">NRRL62584</strain>
    </source>
</reference>
<evidence type="ECO:0008006" key="3">
    <source>
        <dbReference type="Google" id="ProtNLM"/>
    </source>
</evidence>
<name>A0A428Q0F9_9HYPO</name>